<dbReference type="EMBL" id="CM055092">
    <property type="protein sequence ID" value="KAJ7570770.1"/>
    <property type="molecule type" value="Genomic_DNA"/>
</dbReference>
<accession>A0ACC2EWS6</accession>
<evidence type="ECO:0000313" key="2">
    <source>
        <dbReference type="Proteomes" id="UP001162992"/>
    </source>
</evidence>
<gene>
    <name evidence="1" type="ORF">O6H91_01G134600</name>
</gene>
<protein>
    <submittedName>
        <fullName evidence="1">Uncharacterized protein</fullName>
    </submittedName>
</protein>
<evidence type="ECO:0000313" key="1">
    <source>
        <dbReference type="EMBL" id="KAJ7570770.1"/>
    </source>
</evidence>
<dbReference type="Proteomes" id="UP001162992">
    <property type="component" value="Chromosome 1"/>
</dbReference>
<organism evidence="1 2">
    <name type="scientific">Diphasiastrum complanatum</name>
    <name type="common">Issler's clubmoss</name>
    <name type="synonym">Lycopodium complanatum</name>
    <dbReference type="NCBI Taxonomy" id="34168"/>
    <lineage>
        <taxon>Eukaryota</taxon>
        <taxon>Viridiplantae</taxon>
        <taxon>Streptophyta</taxon>
        <taxon>Embryophyta</taxon>
        <taxon>Tracheophyta</taxon>
        <taxon>Lycopodiopsida</taxon>
        <taxon>Lycopodiales</taxon>
        <taxon>Lycopodiaceae</taxon>
        <taxon>Lycopodioideae</taxon>
        <taxon>Diphasiastrum</taxon>
    </lineage>
</organism>
<keyword evidence="2" id="KW-1185">Reference proteome</keyword>
<sequence>MTKNYLEAPSHSSKVARLPIHVVHDLKVVFNIMNTYTKNLVPRGRYPFSYFSVLLSSKIIVFLFVCWGKLTFFAMLFVIMLVKHSLDQFVRTFQHVSRSSKSSHPYFLFIVYYVCIYSNIHLYLRKVHSK</sequence>
<name>A0ACC2EWS6_DIPCM</name>
<proteinExistence type="predicted"/>
<comment type="caution">
    <text evidence="1">The sequence shown here is derived from an EMBL/GenBank/DDBJ whole genome shotgun (WGS) entry which is preliminary data.</text>
</comment>
<reference evidence="2" key="1">
    <citation type="journal article" date="2024" name="Proc. Natl. Acad. Sci. U.S.A.">
        <title>Extraordinary preservation of gene collinearity over three hundred million years revealed in homosporous lycophytes.</title>
        <authorList>
            <person name="Li C."/>
            <person name="Wickell D."/>
            <person name="Kuo L.Y."/>
            <person name="Chen X."/>
            <person name="Nie B."/>
            <person name="Liao X."/>
            <person name="Peng D."/>
            <person name="Ji J."/>
            <person name="Jenkins J."/>
            <person name="Williams M."/>
            <person name="Shu S."/>
            <person name="Plott C."/>
            <person name="Barry K."/>
            <person name="Rajasekar S."/>
            <person name="Grimwood J."/>
            <person name="Han X."/>
            <person name="Sun S."/>
            <person name="Hou Z."/>
            <person name="He W."/>
            <person name="Dai G."/>
            <person name="Sun C."/>
            <person name="Schmutz J."/>
            <person name="Leebens-Mack J.H."/>
            <person name="Li F.W."/>
            <person name="Wang L."/>
        </authorList>
    </citation>
    <scope>NUCLEOTIDE SEQUENCE [LARGE SCALE GENOMIC DNA]</scope>
    <source>
        <strain evidence="2">cv. PW_Plant_1</strain>
    </source>
</reference>